<dbReference type="RefSeq" id="WP_377370654.1">
    <property type="nucleotide sequence ID" value="NZ_JAOTJD010000028.1"/>
</dbReference>
<gene>
    <name evidence="2" type="ORF">OCL97_14560</name>
</gene>
<feature type="transmembrane region" description="Helical" evidence="1">
    <location>
        <begin position="83"/>
        <end position="100"/>
    </location>
</feature>
<evidence type="ECO:0000256" key="1">
    <source>
        <dbReference type="SAM" id="Phobius"/>
    </source>
</evidence>
<protein>
    <recommendedName>
        <fullName evidence="4">Tryptophan-rich sensory protein</fullName>
    </recommendedName>
</protein>
<keyword evidence="1" id="KW-1133">Transmembrane helix</keyword>
<sequence>MTERPLGRSLMVLLAVGVAIAIPAVQATQDIGLSAAEFAGQGNQTLRAAGYAFSIWGLIYLGLAVYALYQVSVAPESPTLQALAWPSAVAIAGCGAWILASAFNAQWLSVAIIVVSAATLIWGLMRARAAAPQPPTRDKLLIVWPLSLLAGWLTIASAINILTVLTAEGIIGPDLTWAMIGITVVLTVGGFVGWRLRSPVYLAPIAWGLIAVYVAEQADKPVAAWLAAGAALALVAEALAMLRKGR</sequence>
<feature type="transmembrane region" description="Helical" evidence="1">
    <location>
        <begin position="106"/>
        <end position="125"/>
    </location>
</feature>
<evidence type="ECO:0000313" key="2">
    <source>
        <dbReference type="EMBL" id="MFD3265178.1"/>
    </source>
</evidence>
<dbReference type="EMBL" id="JAOTJD010000028">
    <property type="protein sequence ID" value="MFD3265178.1"/>
    <property type="molecule type" value="Genomic_DNA"/>
</dbReference>
<dbReference type="Proteomes" id="UP001598130">
    <property type="component" value="Unassembled WGS sequence"/>
</dbReference>
<keyword evidence="3" id="KW-1185">Reference proteome</keyword>
<evidence type="ECO:0000313" key="3">
    <source>
        <dbReference type="Proteomes" id="UP001598130"/>
    </source>
</evidence>
<keyword evidence="1" id="KW-0472">Membrane</keyword>
<feature type="transmembrane region" description="Helical" evidence="1">
    <location>
        <begin position="51"/>
        <end position="71"/>
    </location>
</feature>
<comment type="caution">
    <text evidence="2">The sequence shown here is derived from an EMBL/GenBank/DDBJ whole genome shotgun (WGS) entry which is preliminary data.</text>
</comment>
<organism evidence="2 3">
    <name type="scientific">Phenylobacterium ferrooxidans</name>
    <dbReference type="NCBI Taxonomy" id="2982689"/>
    <lineage>
        <taxon>Bacteria</taxon>
        <taxon>Pseudomonadati</taxon>
        <taxon>Pseudomonadota</taxon>
        <taxon>Alphaproteobacteria</taxon>
        <taxon>Caulobacterales</taxon>
        <taxon>Caulobacteraceae</taxon>
        <taxon>Phenylobacterium</taxon>
    </lineage>
</organism>
<accession>A0ABW6CQ48</accession>
<feature type="transmembrane region" description="Helical" evidence="1">
    <location>
        <begin position="222"/>
        <end position="242"/>
    </location>
</feature>
<name>A0ABW6CQ48_9CAUL</name>
<proteinExistence type="predicted"/>
<keyword evidence="1" id="KW-0812">Transmembrane</keyword>
<reference evidence="2 3" key="1">
    <citation type="submission" date="2022-09" db="EMBL/GenBank/DDBJ databases">
        <title>New species of Phenylobacterium.</title>
        <authorList>
            <person name="Mieszkin S."/>
        </authorList>
    </citation>
    <scope>NUCLEOTIDE SEQUENCE [LARGE SCALE GENOMIC DNA]</scope>
    <source>
        <strain evidence="2 3">HK31-G</strain>
    </source>
</reference>
<evidence type="ECO:0008006" key="4">
    <source>
        <dbReference type="Google" id="ProtNLM"/>
    </source>
</evidence>
<feature type="transmembrane region" description="Helical" evidence="1">
    <location>
        <begin position="200"/>
        <end position="216"/>
    </location>
</feature>
<feature type="transmembrane region" description="Helical" evidence="1">
    <location>
        <begin position="141"/>
        <end position="163"/>
    </location>
</feature>
<feature type="transmembrane region" description="Helical" evidence="1">
    <location>
        <begin position="175"/>
        <end position="193"/>
    </location>
</feature>